<keyword evidence="2" id="KW-1185">Reference proteome</keyword>
<proteinExistence type="predicted"/>
<name>S2IVH1_MUCC1</name>
<dbReference type="AlphaFoldDB" id="S2IVH1"/>
<dbReference type="OrthoDB" id="2212453at2759"/>
<dbReference type="STRING" id="1220926.S2IVH1"/>
<gene>
    <name evidence="1" type="ORF">HMPREF1544_12006</name>
</gene>
<evidence type="ECO:0000313" key="2">
    <source>
        <dbReference type="Proteomes" id="UP000014254"/>
    </source>
</evidence>
<dbReference type="eggNOG" id="KOG3105">
    <property type="taxonomic scope" value="Eukaryota"/>
</dbReference>
<dbReference type="InParanoid" id="S2IVH1"/>
<accession>S2IVH1</accession>
<dbReference type="VEuPathDB" id="FungiDB:HMPREF1544_12006"/>
<reference evidence="2" key="1">
    <citation type="submission" date="2013-05" db="EMBL/GenBank/DDBJ databases">
        <title>The Genome sequence of Mucor circinelloides f. circinelloides 1006PhL.</title>
        <authorList>
            <consortium name="The Broad Institute Genomics Platform"/>
            <person name="Cuomo C."/>
            <person name="Earl A."/>
            <person name="Findley K."/>
            <person name="Lee S.C."/>
            <person name="Walker B."/>
            <person name="Young S."/>
            <person name="Zeng Q."/>
            <person name="Gargeya S."/>
            <person name="Fitzgerald M."/>
            <person name="Haas B."/>
            <person name="Abouelleil A."/>
            <person name="Allen A.W."/>
            <person name="Alvarado L."/>
            <person name="Arachchi H.M."/>
            <person name="Berlin A.M."/>
            <person name="Chapman S.B."/>
            <person name="Gainer-Dewar J."/>
            <person name="Goldberg J."/>
            <person name="Griggs A."/>
            <person name="Gujja S."/>
            <person name="Hansen M."/>
            <person name="Howarth C."/>
            <person name="Imamovic A."/>
            <person name="Ireland A."/>
            <person name="Larimer J."/>
            <person name="McCowan C."/>
            <person name="Murphy C."/>
            <person name="Pearson M."/>
            <person name="Poon T.W."/>
            <person name="Priest M."/>
            <person name="Roberts A."/>
            <person name="Saif S."/>
            <person name="Shea T."/>
            <person name="Sisk P."/>
            <person name="Sykes S."/>
            <person name="Wortman J."/>
            <person name="Nusbaum C."/>
            <person name="Birren B."/>
        </authorList>
    </citation>
    <scope>NUCLEOTIDE SEQUENCE [LARGE SCALE GENOMIC DNA]</scope>
    <source>
        <strain evidence="2">1006PhL</strain>
    </source>
</reference>
<dbReference type="Proteomes" id="UP000014254">
    <property type="component" value="Unassembled WGS sequence"/>
</dbReference>
<evidence type="ECO:0008006" key="3">
    <source>
        <dbReference type="Google" id="ProtNLM"/>
    </source>
</evidence>
<organism evidence="1 2">
    <name type="scientific">Mucor circinelloides f. circinelloides (strain 1006PhL)</name>
    <name type="common">Mucormycosis agent</name>
    <name type="synonym">Calyptromyces circinelloides</name>
    <dbReference type="NCBI Taxonomy" id="1220926"/>
    <lineage>
        <taxon>Eukaryota</taxon>
        <taxon>Fungi</taxon>
        <taxon>Fungi incertae sedis</taxon>
        <taxon>Mucoromycota</taxon>
        <taxon>Mucoromycotina</taxon>
        <taxon>Mucoromycetes</taxon>
        <taxon>Mucorales</taxon>
        <taxon>Mucorineae</taxon>
        <taxon>Mucoraceae</taxon>
        <taxon>Mucor</taxon>
    </lineage>
</organism>
<dbReference type="OMA" id="HAKSHCF"/>
<dbReference type="EMBL" id="KE124188">
    <property type="protein sequence ID" value="EPB81294.1"/>
    <property type="molecule type" value="Genomic_DNA"/>
</dbReference>
<sequence>MSGKAGFVEVNTASVQQKLKKVKEALRGYDLRNIYNMDETGSCYRSAPTGTLSQVTISGAKIDKKTRVSVVFFCNASSSSKIAPVILGNHEKPRCFKK</sequence>
<evidence type="ECO:0000313" key="1">
    <source>
        <dbReference type="EMBL" id="EPB81294.1"/>
    </source>
</evidence>
<protein>
    <recommendedName>
        <fullName evidence="3">DDE-1 domain-containing protein</fullName>
    </recommendedName>
</protein>